<name>A0A4R7B4Y0_9NEIS</name>
<dbReference type="SMART" id="SM00849">
    <property type="entry name" value="Lactamase_B"/>
    <property type="match status" value="1"/>
</dbReference>
<dbReference type="InterPro" id="IPR036866">
    <property type="entry name" value="RibonucZ/Hydroxyglut_hydro"/>
</dbReference>
<protein>
    <submittedName>
        <fullName evidence="2">Ribonuclease BN (tRNA processing enzyme)</fullName>
    </submittedName>
</protein>
<dbReference type="RefSeq" id="WP_166642256.1">
    <property type="nucleotide sequence ID" value="NZ_SNZP01000009.1"/>
</dbReference>
<evidence type="ECO:0000259" key="1">
    <source>
        <dbReference type="SMART" id="SM00849"/>
    </source>
</evidence>
<gene>
    <name evidence="2" type="ORF">DFP86_109160</name>
</gene>
<sequence>MIVSVLGHSAGVGSMAAISCLRIDTSTLLDCGSGVETLQENSLLAVERILLTHSHFDHCGGLPALLTCHAEHGGRGITVHTQQETIDELKAGLLAEPANQHLLGALDPQGQPLLRFEAIEVGDAIPLSDGMATALPAQHIVPAVGWVIEGPWRALAYTGDSALCPAFWHWAANVPSLSDIICTITSSNTELDHAKAEGLMTPGALLSMLEVIPPGVQIWINNLDGAEREQALAEMKLIAPPNLNIAQLQLSSVIDL</sequence>
<dbReference type="AlphaFoldDB" id="A0A4R7B4Y0"/>
<accession>A0A4R7B4Y0</accession>
<evidence type="ECO:0000313" key="2">
    <source>
        <dbReference type="EMBL" id="TDR77913.1"/>
    </source>
</evidence>
<comment type="caution">
    <text evidence="2">The sequence shown here is derived from an EMBL/GenBank/DDBJ whole genome shotgun (WGS) entry which is preliminary data.</text>
</comment>
<dbReference type="SUPFAM" id="SSF56281">
    <property type="entry name" value="Metallo-hydrolase/oxidoreductase"/>
    <property type="match status" value="1"/>
</dbReference>
<dbReference type="Gene3D" id="3.60.15.10">
    <property type="entry name" value="Ribonuclease Z/Hydroxyacylglutathione hydrolase-like"/>
    <property type="match status" value="1"/>
</dbReference>
<dbReference type="Pfam" id="PF12706">
    <property type="entry name" value="Lactamase_B_2"/>
    <property type="match status" value="1"/>
</dbReference>
<feature type="domain" description="Metallo-beta-lactamase" evidence="1">
    <location>
        <begin position="12"/>
        <end position="193"/>
    </location>
</feature>
<dbReference type="Proteomes" id="UP000295611">
    <property type="component" value="Unassembled WGS sequence"/>
</dbReference>
<dbReference type="InterPro" id="IPR001279">
    <property type="entry name" value="Metallo-B-lactamas"/>
</dbReference>
<evidence type="ECO:0000313" key="3">
    <source>
        <dbReference type="Proteomes" id="UP000295611"/>
    </source>
</evidence>
<reference evidence="2 3" key="1">
    <citation type="submission" date="2019-03" db="EMBL/GenBank/DDBJ databases">
        <title>Genomic Encyclopedia of Type Strains, Phase III (KMG-III): the genomes of soil and plant-associated and newly described type strains.</title>
        <authorList>
            <person name="Whitman W."/>
        </authorList>
    </citation>
    <scope>NUCLEOTIDE SEQUENCE [LARGE SCALE GENOMIC DNA]</scope>
    <source>
        <strain evidence="2 3">CECT 8976</strain>
    </source>
</reference>
<organism evidence="2 3">
    <name type="scientific">Paludibacterium purpuratum</name>
    <dbReference type="NCBI Taxonomy" id="1144873"/>
    <lineage>
        <taxon>Bacteria</taxon>
        <taxon>Pseudomonadati</taxon>
        <taxon>Pseudomonadota</taxon>
        <taxon>Betaproteobacteria</taxon>
        <taxon>Neisseriales</taxon>
        <taxon>Chromobacteriaceae</taxon>
        <taxon>Paludibacterium</taxon>
    </lineage>
</organism>
<proteinExistence type="predicted"/>
<dbReference type="EMBL" id="SNZP01000009">
    <property type="protein sequence ID" value="TDR77913.1"/>
    <property type="molecule type" value="Genomic_DNA"/>
</dbReference>
<keyword evidence="3" id="KW-1185">Reference proteome</keyword>